<comment type="caution">
    <text evidence="2">The sequence shown here is derived from an EMBL/GenBank/DDBJ whole genome shotgun (WGS) entry which is preliminary data.</text>
</comment>
<sequence>MTSSNVRNSTLHERVPGPDGAPGGAYDETRERFHTEICMFESRGALSRHQALQAFVCFEFSRLIGRYLSVVFYDIFSGINVHNQDIVPLGLI</sequence>
<keyword evidence="3" id="KW-1185">Reference proteome</keyword>
<accession>A0A834I2R9</accession>
<organism evidence="2 3">
    <name type="scientific">Rhynchophorus ferrugineus</name>
    <name type="common">Red palm weevil</name>
    <name type="synonym">Curculio ferrugineus</name>
    <dbReference type="NCBI Taxonomy" id="354439"/>
    <lineage>
        <taxon>Eukaryota</taxon>
        <taxon>Metazoa</taxon>
        <taxon>Ecdysozoa</taxon>
        <taxon>Arthropoda</taxon>
        <taxon>Hexapoda</taxon>
        <taxon>Insecta</taxon>
        <taxon>Pterygota</taxon>
        <taxon>Neoptera</taxon>
        <taxon>Endopterygota</taxon>
        <taxon>Coleoptera</taxon>
        <taxon>Polyphaga</taxon>
        <taxon>Cucujiformia</taxon>
        <taxon>Curculionidae</taxon>
        <taxon>Dryophthorinae</taxon>
        <taxon>Rhynchophorus</taxon>
    </lineage>
</organism>
<dbReference type="EMBL" id="JAACXV010013464">
    <property type="protein sequence ID" value="KAF7273365.1"/>
    <property type="molecule type" value="Genomic_DNA"/>
</dbReference>
<reference evidence="2" key="1">
    <citation type="submission" date="2020-08" db="EMBL/GenBank/DDBJ databases">
        <title>Genome sequencing and assembly of the red palm weevil Rhynchophorus ferrugineus.</title>
        <authorList>
            <person name="Dias G.B."/>
            <person name="Bergman C.M."/>
            <person name="Manee M."/>
        </authorList>
    </citation>
    <scope>NUCLEOTIDE SEQUENCE</scope>
    <source>
        <strain evidence="2">AA-2017</strain>
        <tissue evidence="2">Whole larva</tissue>
    </source>
</reference>
<evidence type="ECO:0000313" key="2">
    <source>
        <dbReference type="EMBL" id="KAF7273365.1"/>
    </source>
</evidence>
<dbReference type="AlphaFoldDB" id="A0A834I2R9"/>
<name>A0A834I2R9_RHYFE</name>
<evidence type="ECO:0000313" key="3">
    <source>
        <dbReference type="Proteomes" id="UP000625711"/>
    </source>
</evidence>
<protein>
    <submittedName>
        <fullName evidence="2">Uncharacterized protein</fullName>
    </submittedName>
</protein>
<proteinExistence type="predicted"/>
<evidence type="ECO:0000256" key="1">
    <source>
        <dbReference type="SAM" id="MobiDB-lite"/>
    </source>
</evidence>
<gene>
    <name evidence="2" type="ORF">GWI33_013917</name>
</gene>
<dbReference type="Proteomes" id="UP000625711">
    <property type="component" value="Unassembled WGS sequence"/>
</dbReference>
<feature type="region of interest" description="Disordered" evidence="1">
    <location>
        <begin position="1"/>
        <end position="27"/>
    </location>
</feature>